<sequence length="277" mass="30966">MLSLPSTVLQRRAIEDEKKDNKVVSRSVWKDPFVDAFLMKKKNAALNKKIWWSRRSTILPKYVDSSVRIYNGKKLMCVVRSLRGKFVFTRKGNGESFIGNKVANVQCNWKMMLRVSSHSLSGWGKSRDFKHKSIASPEIPTTNRLSSSSGFHRRLPIMAKEKLNHLLTSDAEDPHNDGDKLESLNLLSGEKLFNSSNDKPPTAASVNVLLRQALHADDRGAVLACTVPWIKCLLLTHSSGIMSQESSLLALNSMYQVSDCMSLSYECALVVAALLVK</sequence>
<reference evidence="4 5" key="1">
    <citation type="submission" date="2022-03" db="EMBL/GenBank/DDBJ databases">
        <authorList>
            <person name="Macdonald S."/>
            <person name="Ahmed S."/>
            <person name="Newling K."/>
        </authorList>
    </citation>
    <scope>NUCLEOTIDE SEQUENCE [LARGE SCALE GENOMIC DNA]</scope>
</reference>
<organism evidence="4 5">
    <name type="scientific">Eruca vesicaria subsp. sativa</name>
    <name type="common">Garden rocket</name>
    <name type="synonym">Eruca sativa</name>
    <dbReference type="NCBI Taxonomy" id="29727"/>
    <lineage>
        <taxon>Eukaryota</taxon>
        <taxon>Viridiplantae</taxon>
        <taxon>Streptophyta</taxon>
        <taxon>Embryophyta</taxon>
        <taxon>Tracheophyta</taxon>
        <taxon>Spermatophyta</taxon>
        <taxon>Magnoliopsida</taxon>
        <taxon>eudicotyledons</taxon>
        <taxon>Gunneridae</taxon>
        <taxon>Pentapetalae</taxon>
        <taxon>rosids</taxon>
        <taxon>malvids</taxon>
        <taxon>Brassicales</taxon>
        <taxon>Brassicaceae</taxon>
        <taxon>Brassiceae</taxon>
        <taxon>Eruca</taxon>
    </lineage>
</organism>
<comment type="caution">
    <text evidence="4">The sequence shown here is derived from an EMBL/GenBank/DDBJ whole genome shotgun (WGS) entry which is preliminary data.</text>
</comment>
<dbReference type="EMBL" id="CAKOAT010048488">
    <property type="protein sequence ID" value="CAH8293444.1"/>
    <property type="molecule type" value="Genomic_DNA"/>
</dbReference>
<evidence type="ECO:0000256" key="1">
    <source>
        <dbReference type="ARBA" id="ARBA00007345"/>
    </source>
</evidence>
<dbReference type="Pfam" id="PF00203">
    <property type="entry name" value="Ribosomal_S19"/>
    <property type="match status" value="1"/>
</dbReference>
<dbReference type="Gene3D" id="3.30.860.10">
    <property type="entry name" value="30s Ribosomal Protein S19, Chain A"/>
    <property type="match status" value="1"/>
</dbReference>
<evidence type="ECO:0000256" key="3">
    <source>
        <dbReference type="ARBA" id="ARBA00023274"/>
    </source>
</evidence>
<name>A0ABC8IQT4_ERUVS</name>
<dbReference type="SUPFAM" id="SSF54570">
    <property type="entry name" value="Ribosomal protein S19"/>
    <property type="match status" value="1"/>
</dbReference>
<protein>
    <submittedName>
        <fullName evidence="4">Uncharacterized protein</fullName>
    </submittedName>
</protein>
<dbReference type="GO" id="GO:0005840">
    <property type="term" value="C:ribosome"/>
    <property type="evidence" value="ECO:0007669"/>
    <property type="project" value="UniProtKB-KW"/>
</dbReference>
<keyword evidence="2" id="KW-0689">Ribosomal protein</keyword>
<keyword evidence="5" id="KW-1185">Reference proteome</keyword>
<evidence type="ECO:0000256" key="2">
    <source>
        <dbReference type="ARBA" id="ARBA00022980"/>
    </source>
</evidence>
<dbReference type="InterPro" id="IPR023575">
    <property type="entry name" value="Ribosomal_uS19_SF"/>
</dbReference>
<evidence type="ECO:0000313" key="4">
    <source>
        <dbReference type="EMBL" id="CAH8293444.1"/>
    </source>
</evidence>
<accession>A0ABC8IQT4</accession>
<proteinExistence type="inferred from homology"/>
<keyword evidence="3" id="KW-0687">Ribonucleoprotein</keyword>
<dbReference type="InterPro" id="IPR002222">
    <property type="entry name" value="Ribosomal_uS19"/>
</dbReference>
<dbReference type="PANTHER" id="PTHR11880:SF67">
    <property type="entry name" value="SMALL RIBOSOMAL SUBUNIT PROTEIN US19M"/>
    <property type="match status" value="1"/>
</dbReference>
<evidence type="ECO:0000313" key="5">
    <source>
        <dbReference type="Proteomes" id="UP001642260"/>
    </source>
</evidence>
<gene>
    <name evidence="4" type="ORF">ERUC_LOCUS1628</name>
</gene>
<dbReference type="Proteomes" id="UP001642260">
    <property type="component" value="Unassembled WGS sequence"/>
</dbReference>
<dbReference type="GO" id="GO:1990904">
    <property type="term" value="C:ribonucleoprotein complex"/>
    <property type="evidence" value="ECO:0007669"/>
    <property type="project" value="UniProtKB-KW"/>
</dbReference>
<comment type="similarity">
    <text evidence="1">Belongs to the universal ribosomal protein uS19 family.</text>
</comment>
<dbReference type="AlphaFoldDB" id="A0ABC8IQT4"/>
<dbReference type="PANTHER" id="PTHR11880">
    <property type="entry name" value="RIBOSOMAL PROTEIN S19P FAMILY MEMBER"/>
    <property type="match status" value="1"/>
</dbReference>